<evidence type="ECO:0000313" key="3">
    <source>
        <dbReference type="Proteomes" id="UP001148838"/>
    </source>
</evidence>
<feature type="compositionally biased region" description="Basic and acidic residues" evidence="1">
    <location>
        <begin position="245"/>
        <end position="254"/>
    </location>
</feature>
<reference evidence="2 3" key="1">
    <citation type="journal article" date="2022" name="Allergy">
        <title>Genome assembly and annotation of Periplaneta americana reveal a comprehensive cockroach allergen profile.</title>
        <authorList>
            <person name="Wang L."/>
            <person name="Xiong Q."/>
            <person name="Saelim N."/>
            <person name="Wang L."/>
            <person name="Nong W."/>
            <person name="Wan A.T."/>
            <person name="Shi M."/>
            <person name="Liu X."/>
            <person name="Cao Q."/>
            <person name="Hui J.H.L."/>
            <person name="Sookrung N."/>
            <person name="Leung T.F."/>
            <person name="Tungtrongchitr A."/>
            <person name="Tsui S.K.W."/>
        </authorList>
    </citation>
    <scope>NUCLEOTIDE SEQUENCE [LARGE SCALE GENOMIC DNA]</scope>
    <source>
        <strain evidence="2">PWHHKU_190912</strain>
    </source>
</reference>
<sequence length="504" mass="56745">MVGLCEGGNEPAISLKAICKLWKKFQEAHSVANRPREGRQRKTTPTQDQYVRISALRRPTTSTTTLHHELHEATEEQRKILSCTGTQTRDVPSTSSSHNVAFSNYGSSSSVCIPGGVEGQDVNSDSSQLTALQTFSVGNAFGLLLSRCHMGLPEPISVNTVEGSDRVEVSTCPSPRAQESLVNHGRVISDSLECEHNTFSVTFDLNAHMGTVSQSMTANSAENNNTTNDITVLLERPKKGRKRKNPDQNRDDRKRKCQLNQPYINQKGKVVKPKEFRDFQCNSKCNERVGIEDRKKEFEIFWNLESYEAKALYVASKVMVGRVRRKRTKGESRRHCTRIYTLAGVQVCKLCFTQTLRISGDRIDGYLKKTTLNFADLKKDCAICGQKKMECQVGRKTNTSDIFFCLSLIEEQRQRMRLETYVPVWQGCDSDVRIELTTSVPHESRSHRLHGTLSDVARWREERGCITSRDEFARASGAGREERALDFSGMPSLETGRTFQATSL</sequence>
<comment type="caution">
    <text evidence="2">The sequence shown here is derived from an EMBL/GenBank/DDBJ whole genome shotgun (WGS) entry which is preliminary data.</text>
</comment>
<proteinExistence type="predicted"/>
<dbReference type="Proteomes" id="UP001148838">
    <property type="component" value="Unassembled WGS sequence"/>
</dbReference>
<feature type="region of interest" description="Disordered" evidence="1">
    <location>
        <begin position="235"/>
        <end position="256"/>
    </location>
</feature>
<accession>A0ABQ8TU82</accession>
<evidence type="ECO:0000313" key="2">
    <source>
        <dbReference type="EMBL" id="KAJ4448860.1"/>
    </source>
</evidence>
<evidence type="ECO:0000256" key="1">
    <source>
        <dbReference type="SAM" id="MobiDB-lite"/>
    </source>
</evidence>
<name>A0ABQ8TU82_PERAM</name>
<dbReference type="EMBL" id="JAJSOF020000003">
    <property type="protein sequence ID" value="KAJ4448860.1"/>
    <property type="molecule type" value="Genomic_DNA"/>
</dbReference>
<keyword evidence="3" id="KW-1185">Reference proteome</keyword>
<organism evidence="2 3">
    <name type="scientific">Periplaneta americana</name>
    <name type="common">American cockroach</name>
    <name type="synonym">Blatta americana</name>
    <dbReference type="NCBI Taxonomy" id="6978"/>
    <lineage>
        <taxon>Eukaryota</taxon>
        <taxon>Metazoa</taxon>
        <taxon>Ecdysozoa</taxon>
        <taxon>Arthropoda</taxon>
        <taxon>Hexapoda</taxon>
        <taxon>Insecta</taxon>
        <taxon>Pterygota</taxon>
        <taxon>Neoptera</taxon>
        <taxon>Polyneoptera</taxon>
        <taxon>Dictyoptera</taxon>
        <taxon>Blattodea</taxon>
        <taxon>Blattoidea</taxon>
        <taxon>Blattidae</taxon>
        <taxon>Blattinae</taxon>
        <taxon>Periplaneta</taxon>
    </lineage>
</organism>
<gene>
    <name evidence="2" type="ORF">ANN_00251</name>
</gene>
<protein>
    <submittedName>
        <fullName evidence="2">Uncharacterized protein</fullName>
    </submittedName>
</protein>